<keyword evidence="6" id="KW-1185">Reference proteome</keyword>
<dbReference type="InterPro" id="IPR013633">
    <property type="entry name" value="NRDE-2"/>
</dbReference>
<comment type="similarity">
    <text evidence="2">Belongs to the NRDE2 family.</text>
</comment>
<protein>
    <submittedName>
        <fullName evidence="5">DUF1740</fullName>
    </submittedName>
</protein>
<gene>
    <name evidence="5" type="ORF">NTJ_12036</name>
</gene>
<feature type="compositionally biased region" description="Basic and acidic residues" evidence="4">
    <location>
        <begin position="1007"/>
        <end position="1018"/>
    </location>
</feature>
<feature type="region of interest" description="Disordered" evidence="4">
    <location>
        <begin position="1"/>
        <end position="27"/>
    </location>
</feature>
<feature type="region of interest" description="Disordered" evidence="4">
    <location>
        <begin position="82"/>
        <end position="107"/>
    </location>
</feature>
<feature type="compositionally biased region" description="Low complexity" evidence="4">
    <location>
        <begin position="919"/>
        <end position="932"/>
    </location>
</feature>
<feature type="region of interest" description="Disordered" evidence="4">
    <location>
        <begin position="865"/>
        <end position="1018"/>
    </location>
</feature>
<dbReference type="Proteomes" id="UP001307889">
    <property type="component" value="Chromosome 10"/>
</dbReference>
<feature type="compositionally biased region" description="Acidic residues" evidence="4">
    <location>
        <begin position="933"/>
        <end position="951"/>
    </location>
</feature>
<keyword evidence="3" id="KW-0539">Nucleus</keyword>
<feature type="compositionally biased region" description="Basic residues" evidence="4">
    <location>
        <begin position="95"/>
        <end position="105"/>
    </location>
</feature>
<evidence type="ECO:0000313" key="6">
    <source>
        <dbReference type="Proteomes" id="UP001307889"/>
    </source>
</evidence>
<evidence type="ECO:0000256" key="1">
    <source>
        <dbReference type="ARBA" id="ARBA00004123"/>
    </source>
</evidence>
<feature type="compositionally biased region" description="Low complexity" evidence="4">
    <location>
        <begin position="84"/>
        <end position="94"/>
    </location>
</feature>
<feature type="compositionally biased region" description="Basic and acidic residues" evidence="4">
    <location>
        <begin position="979"/>
        <end position="991"/>
    </location>
</feature>
<accession>A0ABN7B4A5</accession>
<sequence>MAFPAYSNSTPEIENDEILPDKGDPDWLRCSSFIPPVETERKKGKFHKKKKKKKNRVEKVEISPPTNYEIDLKPVPQIKCAHLSSSSRTSNSSSKVKKKKAKKSDKKTSRYFTGELTPCSADVKLDPDEYLRQTRDFNILLRDNPDDVDAWCKYVQLQDKGEGTSRGITSKKLSIVEKALENNLTSDILLSMKLNLMEQLYPYDRVVNEARILASKHSSSKVGWRWLISSTLFSLTRLTAPGLINHFSSMLEDVTKRGGQPKFVLDVLLEVGLFLRHAGLWELLWTLVEQYLEICFTSIGSGAFKVTVGLPQPEIEKLEDSIMTSGLPLHALWIRTEHLRSCVHFLPALEETGDHQRLVLPEDIAPLLYPITPDLSTRLSSVAVTLLKVPPLPCTNAFVSFLGLESYAWHLESSEILLTALQNSVVQHDVAYLGDLKELLVPPQYIKDNLGRDAFTEAVGEMFDRIAHHCSADRINFLVWQIRWCRFCVKTRSLSGSDAKPFLAKAKAILKKERTALPIYTEYALLEEAAGNVSACLKVLETTIQLQEPGLLASSIEKQHIFALYRAYVEVLLRSQIDGFKENMLRMLVAMAYGEKPEKIKDVTADLAQKALQRFEHVSAELLADLDAEDAASLEDVIHGSADLHWLSCHGWLHFLQHGSLPSFLSGDINISKAPILSENLAMLKVDILSQMRLHKSLTFGHKNFVDFLSDVCSRFPNNTFFLHTLSSIKCDGIRWGKISTSLVASGSPIAAMFYILISKQRLFSSDSSQTGPATKMYSILKKCAESNNLERCPMLRRLILQYVSCTLEENVVEQEYHKAVEKCPWVKILYYEAANQVPKLLAEIQDLLTEKELRIHVTPEELEILRESAPPEDSVAKTSPKREIDDETIDRDVGGDQSANSEIDVNVAEPIDRDVSCDLESIPLPPSISSSDDSETDSSDDSSDSAESDDDVRNSVQQSAPDNRLIENLPQPDLSSWDDDRLSKARDTFVAKRAAKRSVDDSEQIDDSRTEYDTKSTKMAKLEETEVAKLVGDSCQDENPISDYVSAEWNKEKLKAIREQWESKRKKL</sequence>
<proteinExistence type="inferred from homology"/>
<feature type="compositionally biased region" description="Polar residues" evidence="4">
    <location>
        <begin position="1"/>
        <end position="12"/>
    </location>
</feature>
<dbReference type="PANTHER" id="PTHR13471">
    <property type="entry name" value="TETRATRICOPEPTIDE-LIKE HELICAL"/>
    <property type="match status" value="1"/>
</dbReference>
<feature type="region of interest" description="Disordered" evidence="4">
    <location>
        <begin position="39"/>
        <end position="69"/>
    </location>
</feature>
<evidence type="ECO:0000256" key="4">
    <source>
        <dbReference type="SAM" id="MobiDB-lite"/>
    </source>
</evidence>
<evidence type="ECO:0000256" key="3">
    <source>
        <dbReference type="ARBA" id="ARBA00023242"/>
    </source>
</evidence>
<dbReference type="EMBL" id="AP028918">
    <property type="protein sequence ID" value="BES99219.1"/>
    <property type="molecule type" value="Genomic_DNA"/>
</dbReference>
<feature type="compositionally biased region" description="Basic and acidic residues" evidence="4">
    <location>
        <begin position="881"/>
        <end position="895"/>
    </location>
</feature>
<evidence type="ECO:0000313" key="5">
    <source>
        <dbReference type="EMBL" id="BES99219.1"/>
    </source>
</evidence>
<comment type="subcellular location">
    <subcellularLocation>
        <location evidence="1">Nucleus</location>
    </subcellularLocation>
</comment>
<name>A0ABN7B4A5_9HEMI</name>
<feature type="compositionally biased region" description="Basic residues" evidence="4">
    <location>
        <begin position="42"/>
        <end position="56"/>
    </location>
</feature>
<reference evidence="5 6" key="1">
    <citation type="submission" date="2023-09" db="EMBL/GenBank/DDBJ databases">
        <title>Nesidiocoris tenuis whole genome shotgun sequence.</title>
        <authorList>
            <person name="Shibata T."/>
            <person name="Shimoda M."/>
            <person name="Kobayashi T."/>
            <person name="Uehara T."/>
        </authorList>
    </citation>
    <scope>NUCLEOTIDE SEQUENCE [LARGE SCALE GENOMIC DNA]</scope>
    <source>
        <strain evidence="5 6">Japan</strain>
    </source>
</reference>
<organism evidence="5 6">
    <name type="scientific">Nesidiocoris tenuis</name>
    <dbReference type="NCBI Taxonomy" id="355587"/>
    <lineage>
        <taxon>Eukaryota</taxon>
        <taxon>Metazoa</taxon>
        <taxon>Ecdysozoa</taxon>
        <taxon>Arthropoda</taxon>
        <taxon>Hexapoda</taxon>
        <taxon>Insecta</taxon>
        <taxon>Pterygota</taxon>
        <taxon>Neoptera</taxon>
        <taxon>Paraneoptera</taxon>
        <taxon>Hemiptera</taxon>
        <taxon>Heteroptera</taxon>
        <taxon>Panheteroptera</taxon>
        <taxon>Cimicomorpha</taxon>
        <taxon>Miridae</taxon>
        <taxon>Dicyphina</taxon>
        <taxon>Nesidiocoris</taxon>
    </lineage>
</organism>
<evidence type="ECO:0000256" key="2">
    <source>
        <dbReference type="ARBA" id="ARBA00009265"/>
    </source>
</evidence>
<dbReference type="PANTHER" id="PTHR13471:SF0">
    <property type="entry name" value="NUCLEAR EXOSOME REGULATOR NRDE2"/>
    <property type="match status" value="1"/>
</dbReference>
<dbReference type="Pfam" id="PF08424">
    <property type="entry name" value="NRDE-2"/>
    <property type="match status" value="1"/>
</dbReference>